<feature type="transmembrane region" description="Helical" evidence="1">
    <location>
        <begin position="144"/>
        <end position="164"/>
    </location>
</feature>
<sequence length="493" mass="56996">MKKQTIQGVSILVFPLLFNAIFWEEQFGINLLIFTTLAVLVLAVFLFPESMQKRTVQLSVLLTIVSGLMVIVHHSIISQLLHLGSFFLLVGFLHEGSLKTVVGAGIQFAVNLFTTFIGAFKYLKKAIEPLFGGNQIAKKIARNMVLAIIPMLVFLVFFLIFYNANPVFSDLVNNLSQYLSNFFSFTFDELLIGRINFFIVGTYFSFSILFEWGFASKLPRLDFSNEYISPSNESSENAANYQRNEYKIALMLIVSVNALLLIINIIDINFLWLSFDYSEAGNLAKLVHEGTGTLILSIVISIAILLYYFRQDLNFYEGNTKLKYAAYAWIIQNFILVISVSFRNYYYINFYGLTHLRIGVAVFLILTTIGLLTLWIKIKNLRSFFYMFRANTWAWYIVLISLTLINWDVIIARFNLAHTFRANTDFNYLLSLSDKTLPILQENRERLSSDDYRNQLDKRIEHYLKRQQRYTWVSWNWADAEAVKALEVSQTNK</sequence>
<feature type="transmembrane region" description="Helical" evidence="1">
    <location>
        <begin position="354"/>
        <end position="376"/>
    </location>
</feature>
<organism evidence="2 3">
    <name type="scientific">Emticicia oligotrophica (strain DSM 17448 / CIP 109782 / MTCC 6937 / GPTSA100-15)</name>
    <dbReference type="NCBI Taxonomy" id="929562"/>
    <lineage>
        <taxon>Bacteria</taxon>
        <taxon>Pseudomonadati</taxon>
        <taxon>Bacteroidota</taxon>
        <taxon>Cytophagia</taxon>
        <taxon>Cytophagales</taxon>
        <taxon>Leadbetterellaceae</taxon>
        <taxon>Emticicia</taxon>
    </lineage>
</organism>
<keyword evidence="1" id="KW-1133">Transmembrane helix</keyword>
<feature type="transmembrane region" description="Helical" evidence="1">
    <location>
        <begin position="292"/>
        <end position="310"/>
    </location>
</feature>
<dbReference type="RefSeq" id="WP_015027734.1">
    <property type="nucleotide sequence ID" value="NC_018748.1"/>
</dbReference>
<feature type="transmembrane region" description="Helical" evidence="1">
    <location>
        <begin position="60"/>
        <end position="81"/>
    </location>
</feature>
<feature type="transmembrane region" description="Helical" evidence="1">
    <location>
        <begin position="101"/>
        <end position="123"/>
    </location>
</feature>
<feature type="transmembrane region" description="Helical" evidence="1">
    <location>
        <begin position="5"/>
        <end position="23"/>
    </location>
</feature>
<dbReference type="InterPro" id="IPR025291">
    <property type="entry name" value="DUF4153"/>
</dbReference>
<accession>A0ABM5MY70</accession>
<evidence type="ECO:0000256" key="1">
    <source>
        <dbReference type="SAM" id="Phobius"/>
    </source>
</evidence>
<keyword evidence="1" id="KW-0812">Transmembrane</keyword>
<dbReference type="EMBL" id="CP002961">
    <property type="protein sequence ID" value="AFK02034.1"/>
    <property type="molecule type" value="Genomic_DNA"/>
</dbReference>
<feature type="transmembrane region" description="Helical" evidence="1">
    <location>
        <begin position="322"/>
        <end position="342"/>
    </location>
</feature>
<keyword evidence="1" id="KW-0472">Membrane</keyword>
<name>A0ABM5MY70_EMTOG</name>
<feature type="transmembrane region" description="Helical" evidence="1">
    <location>
        <begin position="191"/>
        <end position="210"/>
    </location>
</feature>
<evidence type="ECO:0000313" key="2">
    <source>
        <dbReference type="EMBL" id="AFK02034.1"/>
    </source>
</evidence>
<evidence type="ECO:0000313" key="3">
    <source>
        <dbReference type="Proteomes" id="UP000002875"/>
    </source>
</evidence>
<reference evidence="2 3" key="1">
    <citation type="submission" date="2011-07" db="EMBL/GenBank/DDBJ databases">
        <title>The complete genome of chromosome of Emticicia oligotrophica DSM 17448.</title>
        <authorList>
            <consortium name="US DOE Joint Genome Institute (JGI-PGF)"/>
            <person name="Lucas S."/>
            <person name="Han J."/>
            <person name="Lapidus A."/>
            <person name="Bruce D."/>
            <person name="Goodwin L."/>
            <person name="Pitluck S."/>
            <person name="Peters L."/>
            <person name="Kyrpides N."/>
            <person name="Mavromatis K."/>
            <person name="Ivanova N."/>
            <person name="Ovchinnikova G."/>
            <person name="Teshima H."/>
            <person name="Detter J.C."/>
            <person name="Tapia R."/>
            <person name="Han C."/>
            <person name="Land M."/>
            <person name="Hauser L."/>
            <person name="Markowitz V."/>
            <person name="Cheng J.-F."/>
            <person name="Hugenholtz P."/>
            <person name="Woyke T."/>
            <person name="Wu D."/>
            <person name="Tindall B."/>
            <person name="Pomrenke H."/>
            <person name="Brambilla E."/>
            <person name="Klenk H.-P."/>
            <person name="Eisen J.A."/>
        </authorList>
    </citation>
    <scope>NUCLEOTIDE SEQUENCE [LARGE SCALE GENOMIC DNA]</scope>
    <source>
        <strain evidence="2 3">DSM 17448</strain>
    </source>
</reference>
<keyword evidence="3" id="KW-1185">Reference proteome</keyword>
<feature type="transmembrane region" description="Helical" evidence="1">
    <location>
        <begin position="388"/>
        <end position="407"/>
    </location>
</feature>
<proteinExistence type="predicted"/>
<dbReference type="Pfam" id="PF13687">
    <property type="entry name" value="DUF4153"/>
    <property type="match status" value="1"/>
</dbReference>
<protein>
    <recommendedName>
        <fullName evidence="4">DUF4173 domain-containing protein</fullName>
    </recommendedName>
</protein>
<gene>
    <name evidence="2" type="ordered locus">Emtol_0883</name>
</gene>
<dbReference type="Proteomes" id="UP000002875">
    <property type="component" value="Chromosome"/>
</dbReference>
<feature type="transmembrane region" description="Helical" evidence="1">
    <location>
        <begin position="248"/>
        <end position="272"/>
    </location>
</feature>
<feature type="transmembrane region" description="Helical" evidence="1">
    <location>
        <begin position="29"/>
        <end position="48"/>
    </location>
</feature>
<evidence type="ECO:0008006" key="4">
    <source>
        <dbReference type="Google" id="ProtNLM"/>
    </source>
</evidence>